<dbReference type="PANTHER" id="PTHR23259:SF70">
    <property type="entry name" value="ACCESSORY GLAND PROTEIN ACP62F-RELATED"/>
    <property type="match status" value="1"/>
</dbReference>
<keyword evidence="7" id="KW-0732">Signal</keyword>
<dbReference type="AlphaFoldDB" id="A0A154PKF3"/>
<protein>
    <submittedName>
        <fullName evidence="9">Serine protease inhibitor 1</fullName>
    </submittedName>
</protein>
<evidence type="ECO:0000256" key="7">
    <source>
        <dbReference type="SAM" id="SignalP"/>
    </source>
</evidence>
<keyword evidence="5" id="KW-0722">Serine protease inhibitor</keyword>
<dbReference type="Pfam" id="PF01826">
    <property type="entry name" value="TIL"/>
    <property type="match status" value="1"/>
</dbReference>
<evidence type="ECO:0000313" key="9">
    <source>
        <dbReference type="EMBL" id="KZC12325.1"/>
    </source>
</evidence>
<evidence type="ECO:0000256" key="5">
    <source>
        <dbReference type="ARBA" id="ARBA00022900"/>
    </source>
</evidence>
<feature type="signal peptide" evidence="7">
    <location>
        <begin position="1"/>
        <end position="21"/>
    </location>
</feature>
<dbReference type="GO" id="GO:0004867">
    <property type="term" value="F:serine-type endopeptidase inhibitor activity"/>
    <property type="evidence" value="ECO:0007669"/>
    <property type="project" value="UniProtKB-KW"/>
</dbReference>
<reference evidence="9 10" key="1">
    <citation type="submission" date="2015-07" db="EMBL/GenBank/DDBJ databases">
        <title>The genome of Dufourea novaeangliae.</title>
        <authorList>
            <person name="Pan H."/>
            <person name="Kapheim K."/>
        </authorList>
    </citation>
    <scope>NUCLEOTIDE SEQUENCE [LARGE SCALE GENOMIC DNA]</scope>
    <source>
        <strain evidence="9">0120121106</strain>
        <tissue evidence="9">Whole body</tissue>
    </source>
</reference>
<keyword evidence="3" id="KW-0964">Secreted</keyword>
<dbReference type="InterPro" id="IPR002919">
    <property type="entry name" value="TIL_dom"/>
</dbReference>
<dbReference type="Proteomes" id="UP000076502">
    <property type="component" value="Unassembled WGS sequence"/>
</dbReference>
<comment type="subcellular location">
    <subcellularLocation>
        <location evidence="1">Secreted</location>
    </subcellularLocation>
</comment>
<name>A0A154PKF3_DUFNO</name>
<dbReference type="InterPro" id="IPR036084">
    <property type="entry name" value="Ser_inhib-like_sf"/>
</dbReference>
<dbReference type="PANTHER" id="PTHR23259">
    <property type="entry name" value="RIDDLE"/>
    <property type="match status" value="1"/>
</dbReference>
<evidence type="ECO:0000259" key="8">
    <source>
        <dbReference type="Pfam" id="PF01826"/>
    </source>
</evidence>
<dbReference type="GO" id="GO:0005576">
    <property type="term" value="C:extracellular region"/>
    <property type="evidence" value="ECO:0007669"/>
    <property type="project" value="UniProtKB-SubCell"/>
</dbReference>
<dbReference type="STRING" id="178035.A0A154PKF3"/>
<feature type="chain" id="PRO_5007599638" evidence="7">
    <location>
        <begin position="22"/>
        <end position="84"/>
    </location>
</feature>
<comment type="similarity">
    <text evidence="2">Belongs to the serine protease inhibitor-like (TIL domain-containing) family.</text>
</comment>
<evidence type="ECO:0000256" key="1">
    <source>
        <dbReference type="ARBA" id="ARBA00004613"/>
    </source>
</evidence>
<keyword evidence="4" id="KW-0646">Protease inhibitor</keyword>
<dbReference type="EMBL" id="KQ434946">
    <property type="protein sequence ID" value="KZC12325.1"/>
    <property type="molecule type" value="Genomic_DNA"/>
</dbReference>
<sequence length="84" mass="9434">MSRLFFTLFVVLAVFSIAALSEERKRCPRNEVWSECGGRCQATCQNQNPICPLICEPGCVCRKGLIRSSPKGRCIQKCKCNHVN</sequence>
<dbReference type="SUPFAM" id="SSF57567">
    <property type="entry name" value="Serine protease inhibitors"/>
    <property type="match status" value="1"/>
</dbReference>
<evidence type="ECO:0000256" key="4">
    <source>
        <dbReference type="ARBA" id="ARBA00022690"/>
    </source>
</evidence>
<evidence type="ECO:0000256" key="2">
    <source>
        <dbReference type="ARBA" id="ARBA00007611"/>
    </source>
</evidence>
<evidence type="ECO:0000313" key="10">
    <source>
        <dbReference type="Proteomes" id="UP000076502"/>
    </source>
</evidence>
<evidence type="ECO:0000256" key="3">
    <source>
        <dbReference type="ARBA" id="ARBA00022525"/>
    </source>
</evidence>
<organism evidence="9 10">
    <name type="scientific">Dufourea novaeangliae</name>
    <name type="common">Sweat bee</name>
    <dbReference type="NCBI Taxonomy" id="178035"/>
    <lineage>
        <taxon>Eukaryota</taxon>
        <taxon>Metazoa</taxon>
        <taxon>Ecdysozoa</taxon>
        <taxon>Arthropoda</taxon>
        <taxon>Hexapoda</taxon>
        <taxon>Insecta</taxon>
        <taxon>Pterygota</taxon>
        <taxon>Neoptera</taxon>
        <taxon>Endopterygota</taxon>
        <taxon>Hymenoptera</taxon>
        <taxon>Apocrita</taxon>
        <taxon>Aculeata</taxon>
        <taxon>Apoidea</taxon>
        <taxon>Anthophila</taxon>
        <taxon>Halictidae</taxon>
        <taxon>Rophitinae</taxon>
        <taxon>Dufourea</taxon>
    </lineage>
</organism>
<proteinExistence type="inferred from homology"/>
<dbReference type="OMA" id="SEQDINC"/>
<evidence type="ECO:0000256" key="6">
    <source>
        <dbReference type="ARBA" id="ARBA00023157"/>
    </source>
</evidence>
<feature type="domain" description="TIL" evidence="8">
    <location>
        <begin position="27"/>
        <end position="80"/>
    </location>
</feature>
<dbReference type="Gene3D" id="2.10.25.10">
    <property type="entry name" value="Laminin"/>
    <property type="match status" value="1"/>
</dbReference>
<dbReference type="OrthoDB" id="7695409at2759"/>
<keyword evidence="10" id="KW-1185">Reference proteome</keyword>
<keyword evidence="6" id="KW-1015">Disulfide bond</keyword>
<gene>
    <name evidence="9" type="ORF">WN55_04176</name>
</gene>
<accession>A0A154PKF3</accession>
<dbReference type="InterPro" id="IPR051368">
    <property type="entry name" value="SerProtInhib-TIL_Domain"/>
</dbReference>
<dbReference type="CDD" id="cd19941">
    <property type="entry name" value="TIL"/>
    <property type="match status" value="1"/>
</dbReference>